<sequence length="71" mass="8410">MTEEQFDREKRYQASMNMFRTMLKNGLITEEQYAIIDTKMLEKYRPLLGTLFSESTCYSGLSERCIVPERS</sequence>
<evidence type="ECO:0000313" key="3">
    <source>
        <dbReference type="Proteomes" id="UP001056693"/>
    </source>
</evidence>
<reference evidence="2 3" key="1">
    <citation type="submission" date="2019-03" db="EMBL/GenBank/DDBJ databases">
        <authorList>
            <person name="Molinero N."/>
            <person name="Sanchez B."/>
            <person name="Walker A."/>
            <person name="Duncan S."/>
            <person name="Delgado S."/>
            <person name="Margolles A."/>
        </authorList>
    </citation>
    <scope>NUCLEOTIDE SEQUENCE [LARGE SCALE GENOMIC DNA]</scope>
    <source>
        <strain evidence="2 3">IPLA60002</strain>
    </source>
</reference>
<dbReference type="Pfam" id="PF20612">
    <property type="entry name" value="SHOCT_2"/>
    <property type="match status" value="1"/>
</dbReference>
<comment type="caution">
    <text evidence="2">The sequence shown here is derived from an EMBL/GenBank/DDBJ whole genome shotgun (WGS) entry which is preliminary data.</text>
</comment>
<dbReference type="Proteomes" id="UP001056693">
    <property type="component" value="Unassembled WGS sequence"/>
</dbReference>
<evidence type="ECO:0000259" key="1">
    <source>
        <dbReference type="Pfam" id="PF20612"/>
    </source>
</evidence>
<protein>
    <recommendedName>
        <fullName evidence="1">SHOCT-like domain-containing protein</fullName>
    </recommendedName>
</protein>
<name>A0ABT0NJ36_9FIRM</name>
<evidence type="ECO:0000313" key="2">
    <source>
        <dbReference type="EMBL" id="MCL3788265.1"/>
    </source>
</evidence>
<feature type="domain" description="SHOCT-like" evidence="1">
    <location>
        <begin position="1"/>
        <end position="53"/>
    </location>
</feature>
<proteinExistence type="predicted"/>
<dbReference type="InterPro" id="IPR046749">
    <property type="entry name" value="SHOCT_2"/>
</dbReference>
<keyword evidence="3" id="KW-1185">Reference proteome</keyword>
<accession>A0ABT0NJ36</accession>
<gene>
    <name evidence="2" type="ORF">E2N93_09690</name>
</gene>
<dbReference type="EMBL" id="SNUZ01000013">
    <property type="protein sequence ID" value="MCL3788265.1"/>
    <property type="molecule type" value="Genomic_DNA"/>
</dbReference>
<organism evidence="2 3">
    <name type="scientific">Ruminococcus bromii</name>
    <dbReference type="NCBI Taxonomy" id="40518"/>
    <lineage>
        <taxon>Bacteria</taxon>
        <taxon>Bacillati</taxon>
        <taxon>Bacillota</taxon>
        <taxon>Clostridia</taxon>
        <taxon>Eubacteriales</taxon>
        <taxon>Oscillospiraceae</taxon>
        <taxon>Ruminococcus</taxon>
    </lineage>
</organism>